<evidence type="ECO:0000256" key="2">
    <source>
        <dbReference type="ARBA" id="ARBA00022737"/>
    </source>
</evidence>
<organism evidence="3 4">
    <name type="scientific">Gouania willdenowi</name>
    <name type="common">Blunt-snouted clingfish</name>
    <name type="synonym">Lepadogaster willdenowi</name>
    <dbReference type="NCBI Taxonomy" id="441366"/>
    <lineage>
        <taxon>Eukaryota</taxon>
        <taxon>Metazoa</taxon>
        <taxon>Chordata</taxon>
        <taxon>Craniata</taxon>
        <taxon>Vertebrata</taxon>
        <taxon>Euteleostomi</taxon>
        <taxon>Actinopterygii</taxon>
        <taxon>Neopterygii</taxon>
        <taxon>Teleostei</taxon>
        <taxon>Neoteleostei</taxon>
        <taxon>Acanthomorphata</taxon>
        <taxon>Ovalentaria</taxon>
        <taxon>Blenniimorphae</taxon>
        <taxon>Blenniiformes</taxon>
        <taxon>Gobiesocoidei</taxon>
        <taxon>Gobiesocidae</taxon>
        <taxon>Gobiesocinae</taxon>
        <taxon>Gouania</taxon>
    </lineage>
</organism>
<dbReference type="AlphaFoldDB" id="A0A8C5I3H4"/>
<dbReference type="Gene3D" id="3.80.10.10">
    <property type="entry name" value="Ribonuclease Inhibitor"/>
    <property type="match status" value="1"/>
</dbReference>
<evidence type="ECO:0000313" key="4">
    <source>
        <dbReference type="Proteomes" id="UP000694680"/>
    </source>
</evidence>
<evidence type="ECO:0000256" key="1">
    <source>
        <dbReference type="ARBA" id="ARBA00022614"/>
    </source>
</evidence>
<accession>A0A8C5I3H4</accession>
<dbReference type="SUPFAM" id="SSF52075">
    <property type="entry name" value="Outer arm dynein light chain 1"/>
    <property type="match status" value="1"/>
</dbReference>
<reference evidence="3" key="1">
    <citation type="submission" date="2020-06" db="EMBL/GenBank/DDBJ databases">
        <authorList>
            <consortium name="Wellcome Sanger Institute Data Sharing"/>
        </authorList>
    </citation>
    <scope>NUCLEOTIDE SEQUENCE [LARGE SCALE GENOMIC DNA]</scope>
</reference>
<reference evidence="3" key="2">
    <citation type="submission" date="2025-08" db="UniProtKB">
        <authorList>
            <consortium name="Ensembl"/>
        </authorList>
    </citation>
    <scope>IDENTIFICATION</scope>
</reference>
<proteinExistence type="predicted"/>
<dbReference type="Pfam" id="PF00560">
    <property type="entry name" value="LRR_1"/>
    <property type="match status" value="1"/>
</dbReference>
<protein>
    <submittedName>
        <fullName evidence="3">Uncharacterized protein</fullName>
    </submittedName>
</protein>
<dbReference type="InterPro" id="IPR003591">
    <property type="entry name" value="Leu-rich_rpt_typical-subtyp"/>
</dbReference>
<evidence type="ECO:0000313" key="3">
    <source>
        <dbReference type="Ensembl" id="ENSGWIP00000055041.1"/>
    </source>
</evidence>
<dbReference type="Ensembl" id="ENSGWIT00000059282.1">
    <property type="protein sequence ID" value="ENSGWIP00000055041.1"/>
    <property type="gene ID" value="ENSGWIG00000026235.1"/>
</dbReference>
<dbReference type="PROSITE" id="PS51450">
    <property type="entry name" value="LRR"/>
    <property type="match status" value="1"/>
</dbReference>
<name>A0A8C5I3H4_GOUWI</name>
<keyword evidence="4" id="KW-1185">Reference proteome</keyword>
<keyword evidence="1" id="KW-0433">Leucine-rich repeat</keyword>
<keyword evidence="2" id="KW-0677">Repeat</keyword>
<dbReference type="Proteomes" id="UP000694680">
    <property type="component" value="Chromosome 17"/>
</dbReference>
<dbReference type="InterPro" id="IPR032675">
    <property type="entry name" value="LRR_dom_sf"/>
</dbReference>
<reference evidence="3" key="3">
    <citation type="submission" date="2025-09" db="UniProtKB">
        <authorList>
            <consortium name="Ensembl"/>
        </authorList>
    </citation>
    <scope>IDENTIFICATION</scope>
</reference>
<dbReference type="InterPro" id="IPR001611">
    <property type="entry name" value="Leu-rich_rpt"/>
</dbReference>
<sequence>MLTCCFKEIQKLNLSMNCLCSLSPAVGSLDNLVVLNLWGNNLSSLPPEIGQLKKLEHTSIPKDKYRDKCLT</sequence>
<dbReference type="SMART" id="SM00369">
    <property type="entry name" value="LRR_TYP"/>
    <property type="match status" value="1"/>
</dbReference>